<dbReference type="Proteomes" id="UP000694380">
    <property type="component" value="Unplaced"/>
</dbReference>
<dbReference type="InterPro" id="IPR016186">
    <property type="entry name" value="C-type_lectin-like/link_sf"/>
</dbReference>
<dbReference type="Gene3D" id="3.10.100.10">
    <property type="entry name" value="Mannose-Binding Protein A, subunit A"/>
    <property type="match status" value="1"/>
</dbReference>
<dbReference type="AlphaFoldDB" id="A0A8C3F7E2"/>
<sequence>MSPKLWVSPADKFYSAIKSLMSTVSQGLAEAQLDRDTIRRDAQRNLSLQQDYIEFTSIKCPPGWQQFQKSCYFFSTSAKSWQDAKQFCTDHGSGLVIVNTEEEQMFLSNQITNPDVYWLGLSDSAKEGEWRWVDGSLLSLSFWRPGEPNNAAEECGTLHSDGNWNNATCSSTEHWICERQWEVSHSLPHVGLLWSYHPSKSMILGLPLVSCKRLFNVSSLLHSMAHNMVSPFTWLSVHN</sequence>
<dbReference type="InterPro" id="IPR050111">
    <property type="entry name" value="C-type_lectin/snaclec_domain"/>
</dbReference>
<protein>
    <recommendedName>
        <fullName evidence="3">C-type lectin domain-containing protein</fullName>
    </recommendedName>
</protein>
<dbReference type="GO" id="GO:0030246">
    <property type="term" value="F:carbohydrate binding"/>
    <property type="evidence" value="ECO:0007669"/>
    <property type="project" value="UniProtKB-KW"/>
</dbReference>
<evidence type="ECO:0000313" key="5">
    <source>
        <dbReference type="Proteomes" id="UP000694380"/>
    </source>
</evidence>
<proteinExistence type="predicted"/>
<dbReference type="PROSITE" id="PS00615">
    <property type="entry name" value="C_TYPE_LECTIN_1"/>
    <property type="match status" value="1"/>
</dbReference>
<reference evidence="4" key="1">
    <citation type="submission" date="2025-08" db="UniProtKB">
        <authorList>
            <consortium name="Ensembl"/>
        </authorList>
    </citation>
    <scope>IDENTIFICATION</scope>
</reference>
<accession>A0A8C3F7E2</accession>
<feature type="domain" description="C-type lectin" evidence="3">
    <location>
        <begin position="67"/>
        <end position="178"/>
    </location>
</feature>
<dbReference type="Pfam" id="PF00059">
    <property type="entry name" value="Lectin_C"/>
    <property type="match status" value="1"/>
</dbReference>
<keyword evidence="5" id="KW-1185">Reference proteome</keyword>
<organism evidence="4 5">
    <name type="scientific">Chrysemys picta bellii</name>
    <name type="common">Western painted turtle</name>
    <name type="synonym">Emys bellii</name>
    <dbReference type="NCBI Taxonomy" id="8478"/>
    <lineage>
        <taxon>Eukaryota</taxon>
        <taxon>Metazoa</taxon>
        <taxon>Chordata</taxon>
        <taxon>Craniata</taxon>
        <taxon>Vertebrata</taxon>
        <taxon>Euteleostomi</taxon>
        <taxon>Archelosauria</taxon>
        <taxon>Testudinata</taxon>
        <taxon>Testudines</taxon>
        <taxon>Cryptodira</taxon>
        <taxon>Durocryptodira</taxon>
        <taxon>Testudinoidea</taxon>
        <taxon>Emydidae</taxon>
        <taxon>Chrysemys</taxon>
    </lineage>
</organism>
<keyword evidence="1" id="KW-0430">Lectin</keyword>
<dbReference type="OMA" id="WICERQW"/>
<evidence type="ECO:0000256" key="1">
    <source>
        <dbReference type="ARBA" id="ARBA00022734"/>
    </source>
</evidence>
<evidence type="ECO:0000259" key="3">
    <source>
        <dbReference type="PROSITE" id="PS50041"/>
    </source>
</evidence>
<evidence type="ECO:0000256" key="2">
    <source>
        <dbReference type="ARBA" id="ARBA00023157"/>
    </source>
</evidence>
<dbReference type="InterPro" id="IPR018378">
    <property type="entry name" value="C-type_lectin_CS"/>
</dbReference>
<reference evidence="4" key="2">
    <citation type="submission" date="2025-09" db="UniProtKB">
        <authorList>
            <consortium name="Ensembl"/>
        </authorList>
    </citation>
    <scope>IDENTIFICATION</scope>
</reference>
<evidence type="ECO:0000313" key="4">
    <source>
        <dbReference type="Ensembl" id="ENSCPBP00000004122.1"/>
    </source>
</evidence>
<dbReference type="PROSITE" id="PS50041">
    <property type="entry name" value="C_TYPE_LECTIN_2"/>
    <property type="match status" value="1"/>
</dbReference>
<name>A0A8C3F7E2_CHRPI</name>
<dbReference type="Ensembl" id="ENSCPBT00000005024.1">
    <property type="protein sequence ID" value="ENSCPBP00000004122.1"/>
    <property type="gene ID" value="ENSCPBG00000003344.1"/>
</dbReference>
<keyword evidence="2" id="KW-1015">Disulfide bond</keyword>
<dbReference type="SUPFAM" id="SSF56436">
    <property type="entry name" value="C-type lectin-like"/>
    <property type="match status" value="1"/>
</dbReference>
<dbReference type="CDD" id="cd03590">
    <property type="entry name" value="CLECT_DC-SIGN_like"/>
    <property type="match status" value="1"/>
</dbReference>
<dbReference type="InterPro" id="IPR001304">
    <property type="entry name" value="C-type_lectin-like"/>
</dbReference>
<dbReference type="InterPro" id="IPR033989">
    <property type="entry name" value="CD209-like_CTLD"/>
</dbReference>
<dbReference type="SMART" id="SM00034">
    <property type="entry name" value="CLECT"/>
    <property type="match status" value="1"/>
</dbReference>
<dbReference type="GeneTree" id="ENSGT01030000234575"/>
<dbReference type="PANTHER" id="PTHR22803">
    <property type="entry name" value="MANNOSE, PHOSPHOLIPASE, LECTIN RECEPTOR RELATED"/>
    <property type="match status" value="1"/>
</dbReference>
<dbReference type="InterPro" id="IPR016187">
    <property type="entry name" value="CTDL_fold"/>
</dbReference>